<name>A0A2T2NLW4_CORCC</name>
<organism evidence="1 2">
    <name type="scientific">Corynespora cassiicola Philippines</name>
    <dbReference type="NCBI Taxonomy" id="1448308"/>
    <lineage>
        <taxon>Eukaryota</taxon>
        <taxon>Fungi</taxon>
        <taxon>Dikarya</taxon>
        <taxon>Ascomycota</taxon>
        <taxon>Pezizomycotina</taxon>
        <taxon>Dothideomycetes</taxon>
        <taxon>Pleosporomycetidae</taxon>
        <taxon>Pleosporales</taxon>
        <taxon>Corynesporascaceae</taxon>
        <taxon>Corynespora</taxon>
    </lineage>
</organism>
<keyword evidence="2" id="KW-1185">Reference proteome</keyword>
<evidence type="ECO:0000313" key="1">
    <source>
        <dbReference type="EMBL" id="PSN66349.1"/>
    </source>
</evidence>
<sequence>MGAAGLEARACVSDAIEIVALKDGGWWRLRLRLRLQQRLLVCEGMRLAPWMTLGSSPEGRVAVGRWAEKALVLQNMTIAGKIVVSVMGVSNAKDECVRGFRMPPSNVPNRETIIPSVLSKKAMCPEVSPKKASTQGVVQFLLPSNQTGPARWWRHVCISVQLPA</sequence>
<proteinExistence type="predicted"/>
<reference evidence="1 2" key="1">
    <citation type="journal article" date="2018" name="Front. Microbiol.">
        <title>Genome-Wide Analysis of Corynespora cassiicola Leaf Fall Disease Putative Effectors.</title>
        <authorList>
            <person name="Lopez D."/>
            <person name="Ribeiro S."/>
            <person name="Label P."/>
            <person name="Fumanal B."/>
            <person name="Venisse J.S."/>
            <person name="Kohler A."/>
            <person name="de Oliveira R.R."/>
            <person name="Labutti K."/>
            <person name="Lipzen A."/>
            <person name="Lail K."/>
            <person name="Bauer D."/>
            <person name="Ohm R.A."/>
            <person name="Barry K.W."/>
            <person name="Spatafora J."/>
            <person name="Grigoriev I.V."/>
            <person name="Martin F.M."/>
            <person name="Pujade-Renaud V."/>
        </authorList>
    </citation>
    <scope>NUCLEOTIDE SEQUENCE [LARGE SCALE GENOMIC DNA]</scope>
    <source>
        <strain evidence="1 2">Philippines</strain>
    </source>
</reference>
<dbReference type="AlphaFoldDB" id="A0A2T2NLW4"/>
<protein>
    <submittedName>
        <fullName evidence="1">Uncharacterized protein</fullName>
    </submittedName>
</protein>
<accession>A0A2T2NLW4</accession>
<evidence type="ECO:0000313" key="2">
    <source>
        <dbReference type="Proteomes" id="UP000240883"/>
    </source>
</evidence>
<dbReference type="Proteomes" id="UP000240883">
    <property type="component" value="Unassembled WGS sequence"/>
</dbReference>
<gene>
    <name evidence="1" type="ORF">BS50DRAFT_413033</name>
</gene>
<dbReference type="EMBL" id="KZ678136">
    <property type="protein sequence ID" value="PSN66349.1"/>
    <property type="molecule type" value="Genomic_DNA"/>
</dbReference>